<evidence type="ECO:0000256" key="4">
    <source>
        <dbReference type="ARBA" id="ARBA00023163"/>
    </source>
</evidence>
<dbReference type="SUPFAM" id="SSF46785">
    <property type="entry name" value="Winged helix' DNA-binding domain"/>
    <property type="match status" value="1"/>
</dbReference>
<proteinExistence type="predicted"/>
<evidence type="ECO:0000256" key="3">
    <source>
        <dbReference type="ARBA" id="ARBA00023125"/>
    </source>
</evidence>
<keyword evidence="3" id="KW-0238">DNA-binding</keyword>
<dbReference type="Pfam" id="PF08220">
    <property type="entry name" value="HTH_DeoR"/>
    <property type="match status" value="1"/>
</dbReference>
<evidence type="ECO:0000256" key="1">
    <source>
        <dbReference type="ARBA" id="ARBA00022491"/>
    </source>
</evidence>
<feature type="domain" description="HTH deoR-type" evidence="5">
    <location>
        <begin position="3"/>
        <end position="58"/>
    </location>
</feature>
<accession>F8EY80</accession>
<dbReference type="GO" id="GO:0003700">
    <property type="term" value="F:DNA-binding transcription factor activity"/>
    <property type="evidence" value="ECO:0007669"/>
    <property type="project" value="InterPro"/>
</dbReference>
<dbReference type="InterPro" id="IPR001034">
    <property type="entry name" value="DeoR_HTH"/>
</dbReference>
<evidence type="ECO:0000259" key="5">
    <source>
        <dbReference type="PROSITE" id="PS51000"/>
    </source>
</evidence>
<dbReference type="SMART" id="SM01134">
    <property type="entry name" value="DeoRC"/>
    <property type="match status" value="1"/>
</dbReference>
<dbReference type="KEGG" id="scd:Spica_0067"/>
<dbReference type="RefSeq" id="WP_013967552.1">
    <property type="nucleotide sequence ID" value="NC_015732.1"/>
</dbReference>
<dbReference type="InterPro" id="IPR037171">
    <property type="entry name" value="NagB/RpiA_transferase-like"/>
</dbReference>
<name>F8EY80_GRAC1</name>
<evidence type="ECO:0000313" key="7">
    <source>
        <dbReference type="Proteomes" id="UP000000503"/>
    </source>
</evidence>
<dbReference type="PROSITE" id="PS51000">
    <property type="entry name" value="HTH_DEOR_2"/>
    <property type="match status" value="1"/>
</dbReference>
<dbReference type="Proteomes" id="UP000000503">
    <property type="component" value="Chromosome"/>
</dbReference>
<dbReference type="OrthoDB" id="308679at2"/>
<dbReference type="Gene3D" id="1.10.10.10">
    <property type="entry name" value="Winged helix-like DNA-binding domain superfamily/Winged helix DNA-binding domain"/>
    <property type="match status" value="1"/>
</dbReference>
<dbReference type="Pfam" id="PF00455">
    <property type="entry name" value="DeoRC"/>
    <property type="match status" value="1"/>
</dbReference>
<dbReference type="AlphaFoldDB" id="F8EY80"/>
<keyword evidence="4" id="KW-0804">Transcription</keyword>
<gene>
    <name evidence="6" type="ordered locus">Spica_0067</name>
</gene>
<keyword evidence="2" id="KW-0805">Transcription regulation</keyword>
<dbReference type="EMBL" id="CP002868">
    <property type="protein sequence ID" value="AEJ18239.1"/>
    <property type="molecule type" value="Genomic_DNA"/>
</dbReference>
<dbReference type="PANTHER" id="PTHR30363">
    <property type="entry name" value="HTH-TYPE TRANSCRIPTIONAL REGULATOR SRLR-RELATED"/>
    <property type="match status" value="1"/>
</dbReference>
<dbReference type="InterPro" id="IPR050313">
    <property type="entry name" value="Carb_Metab_HTH_regulators"/>
</dbReference>
<reference evidence="7" key="1">
    <citation type="journal article" date="2013" name="Stand. Genomic Sci.">
        <title>Genome sequence of the thermophilic fresh-water bacterium Spirochaeta caldaria type strain (H1(T)), reclassification of Spirochaeta caldaria, Spirochaeta stenostrepta, and Spirochaeta zuelzerae in the genus Treponema as Treponema caldaria comb. nov., Treponema stenostrepta comb. nov., and Treponema zuelzerae comb. nov., and emendation of the genus Treponema.</title>
        <authorList>
            <person name="Abt B."/>
            <person name="Goker M."/>
            <person name="Scheuner C."/>
            <person name="Han C."/>
            <person name="Lu M."/>
            <person name="Misra M."/>
            <person name="Lapidus A."/>
            <person name="Nolan M."/>
            <person name="Lucas S."/>
            <person name="Hammon N."/>
            <person name="Deshpande S."/>
            <person name="Cheng J.F."/>
            <person name="Tapia R."/>
            <person name="Goodwin L.A."/>
            <person name="Pitluck S."/>
            <person name="Liolios K."/>
            <person name="Pagani I."/>
            <person name="Ivanova N."/>
            <person name="Mavromatis K."/>
            <person name="Mikhailova N."/>
            <person name="Huntemann M."/>
            <person name="Pati A."/>
            <person name="Chen A."/>
            <person name="Palaniappan K."/>
            <person name="Land M."/>
            <person name="Hauser L."/>
            <person name="Jeffries C.D."/>
            <person name="Rohde M."/>
            <person name="Spring S."/>
            <person name="Gronow S."/>
            <person name="Detter J.C."/>
            <person name="Bristow J."/>
            <person name="Eisen J.A."/>
            <person name="Markowitz V."/>
            <person name="Hugenholtz P."/>
            <person name="Kyrpides N.C."/>
            <person name="Woyke T."/>
            <person name="Klenk H.P."/>
        </authorList>
    </citation>
    <scope>NUCLEOTIDE SEQUENCE</scope>
    <source>
        <strain evidence="7">ATCC 51460 / DSM 7334 / H1</strain>
    </source>
</reference>
<dbReference type="InterPro" id="IPR014036">
    <property type="entry name" value="DeoR-like_C"/>
</dbReference>
<evidence type="ECO:0000313" key="6">
    <source>
        <dbReference type="EMBL" id="AEJ18239.1"/>
    </source>
</evidence>
<dbReference type="InterPro" id="IPR018356">
    <property type="entry name" value="Tscrpt_reg_HTH_DeoR_CS"/>
</dbReference>
<dbReference type="GO" id="GO:0003677">
    <property type="term" value="F:DNA binding"/>
    <property type="evidence" value="ECO:0007669"/>
    <property type="project" value="UniProtKB-KW"/>
</dbReference>
<dbReference type="InterPro" id="IPR036390">
    <property type="entry name" value="WH_DNA-bd_sf"/>
</dbReference>
<protein>
    <submittedName>
        <fullName evidence="6">Transcriptional regulator, DeoR family</fullName>
    </submittedName>
</protein>
<dbReference type="PANTHER" id="PTHR30363:SF4">
    <property type="entry name" value="GLYCEROL-3-PHOSPHATE REGULON REPRESSOR"/>
    <property type="match status" value="1"/>
</dbReference>
<dbReference type="STRING" id="744872.Spica_0067"/>
<dbReference type="eggNOG" id="COG1349">
    <property type="taxonomic scope" value="Bacteria"/>
</dbReference>
<dbReference type="Gene3D" id="3.40.50.1360">
    <property type="match status" value="1"/>
</dbReference>
<organism evidence="6 7">
    <name type="scientific">Gracilinema caldarium (strain ATCC 51460 / DSM 7334 / H1)</name>
    <name type="common">Treponema caldarium</name>
    <dbReference type="NCBI Taxonomy" id="744872"/>
    <lineage>
        <taxon>Bacteria</taxon>
        <taxon>Pseudomonadati</taxon>
        <taxon>Spirochaetota</taxon>
        <taxon>Spirochaetia</taxon>
        <taxon>Spirochaetales</taxon>
        <taxon>Breznakiellaceae</taxon>
        <taxon>Gracilinema</taxon>
    </lineage>
</organism>
<keyword evidence="1" id="KW-0678">Repressor</keyword>
<dbReference type="SUPFAM" id="SSF100950">
    <property type="entry name" value="NagB/RpiA/CoA transferase-like"/>
    <property type="match status" value="1"/>
</dbReference>
<dbReference type="PRINTS" id="PR00037">
    <property type="entry name" value="HTHLACR"/>
</dbReference>
<dbReference type="PROSITE" id="PS00894">
    <property type="entry name" value="HTH_DEOR_1"/>
    <property type="match status" value="1"/>
</dbReference>
<dbReference type="InterPro" id="IPR036388">
    <property type="entry name" value="WH-like_DNA-bd_sf"/>
</dbReference>
<dbReference type="HOGENOM" id="CLU_060699_1_2_12"/>
<dbReference type="SMART" id="SM00420">
    <property type="entry name" value="HTH_DEOR"/>
    <property type="match status" value="1"/>
</dbReference>
<sequence length="250" mass="27975">MTNQERQEEIIRIISLRGQVSIQELNNRLGVSEVTLRKDLNFLEASGLLVRTRGGAIAATKKELIRPLLVRREEHREAKVRIARKAREFIHEGDTIFLDSGSTTQELAQQIKEMSLRVVTNSIDVLIALQDAPEVLVFSLGGNFRKDAGSFIGPQTLEALRNFHIDTCFIGTTGFSSEGYFSAQNIYESDTKKQALQRSKRRIILADSSKYGTEAFSVFASTLDIHILISDIDLATKCDITQFPCEIVLA</sequence>
<keyword evidence="7" id="KW-1185">Reference proteome</keyword>
<evidence type="ECO:0000256" key="2">
    <source>
        <dbReference type="ARBA" id="ARBA00023015"/>
    </source>
</evidence>